<dbReference type="PROSITE" id="PS00606">
    <property type="entry name" value="KS3_1"/>
    <property type="match status" value="1"/>
</dbReference>
<dbReference type="InterPro" id="IPR018201">
    <property type="entry name" value="Ketoacyl_synth_AS"/>
</dbReference>
<dbReference type="InterPro" id="IPR014030">
    <property type="entry name" value="Ketoacyl_synth_N"/>
</dbReference>
<dbReference type="InterPro" id="IPR014031">
    <property type="entry name" value="Ketoacyl_synth_C"/>
</dbReference>
<dbReference type="NCBIfam" id="NF005589">
    <property type="entry name" value="PRK07314.1"/>
    <property type="match status" value="1"/>
</dbReference>
<dbReference type="Gene3D" id="3.40.47.10">
    <property type="match status" value="1"/>
</dbReference>
<dbReference type="PANTHER" id="PTHR11712:SF336">
    <property type="entry name" value="3-OXOACYL-[ACYL-CARRIER-PROTEIN] SYNTHASE, MITOCHONDRIAL"/>
    <property type="match status" value="1"/>
</dbReference>
<comment type="similarity">
    <text evidence="1 4">Belongs to the thiolase-like superfamily. Beta-ketoacyl-ACP synthases family.</text>
</comment>
<dbReference type="InterPro" id="IPR016039">
    <property type="entry name" value="Thiolase-like"/>
</dbReference>
<dbReference type="SMART" id="SM00825">
    <property type="entry name" value="PKS_KS"/>
    <property type="match status" value="1"/>
</dbReference>
<dbReference type="SUPFAM" id="SSF53901">
    <property type="entry name" value="Thiolase-like"/>
    <property type="match status" value="2"/>
</dbReference>
<evidence type="ECO:0000313" key="6">
    <source>
        <dbReference type="EMBL" id="NJP46145.1"/>
    </source>
</evidence>
<keyword evidence="7" id="KW-1185">Reference proteome</keyword>
<accession>A0ABX0ZQE8</accession>
<dbReference type="Pfam" id="PF00109">
    <property type="entry name" value="ketoacyl-synt"/>
    <property type="match status" value="1"/>
</dbReference>
<dbReference type="InterPro" id="IPR020841">
    <property type="entry name" value="PKS_Beta-ketoAc_synthase_dom"/>
</dbReference>
<comment type="caution">
    <text evidence="6">The sequence shown here is derived from an EMBL/GenBank/DDBJ whole genome shotgun (WGS) entry which is preliminary data.</text>
</comment>
<dbReference type="PROSITE" id="PS52004">
    <property type="entry name" value="KS3_2"/>
    <property type="match status" value="1"/>
</dbReference>
<feature type="domain" description="Ketosynthase family 3 (KS3)" evidence="5">
    <location>
        <begin position="4"/>
        <end position="422"/>
    </location>
</feature>
<evidence type="ECO:0000256" key="1">
    <source>
        <dbReference type="ARBA" id="ARBA00008467"/>
    </source>
</evidence>
<evidence type="ECO:0000256" key="3">
    <source>
        <dbReference type="ARBA" id="ARBA00023315"/>
    </source>
</evidence>
<dbReference type="Proteomes" id="UP000734511">
    <property type="component" value="Unassembled WGS sequence"/>
</dbReference>
<dbReference type="CDD" id="cd00834">
    <property type="entry name" value="KAS_I_II"/>
    <property type="match status" value="1"/>
</dbReference>
<evidence type="ECO:0000256" key="4">
    <source>
        <dbReference type="RuleBase" id="RU003694"/>
    </source>
</evidence>
<name>A0ABX0ZQE8_9ACTN</name>
<gene>
    <name evidence="6" type="ORF">HCN08_22455</name>
</gene>
<proteinExistence type="inferred from homology"/>
<dbReference type="InterPro" id="IPR000794">
    <property type="entry name" value="Beta-ketoacyl_synthase"/>
</dbReference>
<protein>
    <submittedName>
        <fullName evidence="6">Beta-ketoacyl-[acyl-carrier-protein] synthase family protein</fullName>
    </submittedName>
</protein>
<evidence type="ECO:0000256" key="2">
    <source>
        <dbReference type="ARBA" id="ARBA00022679"/>
    </source>
</evidence>
<dbReference type="EMBL" id="JAATEJ010000019">
    <property type="protein sequence ID" value="NJP46145.1"/>
    <property type="molecule type" value="Genomic_DNA"/>
</dbReference>
<evidence type="ECO:0000259" key="5">
    <source>
        <dbReference type="PROSITE" id="PS52004"/>
    </source>
</evidence>
<dbReference type="Pfam" id="PF02801">
    <property type="entry name" value="Ketoacyl-synt_C"/>
    <property type="match status" value="1"/>
</dbReference>
<evidence type="ECO:0000313" key="7">
    <source>
        <dbReference type="Proteomes" id="UP000734511"/>
    </source>
</evidence>
<dbReference type="PANTHER" id="PTHR11712">
    <property type="entry name" value="POLYKETIDE SYNTHASE-RELATED"/>
    <property type="match status" value="1"/>
</dbReference>
<keyword evidence="2 4" id="KW-0808">Transferase</keyword>
<reference evidence="6 7" key="1">
    <citation type="submission" date="2020-03" db="EMBL/GenBank/DDBJ databases">
        <title>WGS of actinomycetes isolated from Thailand.</title>
        <authorList>
            <person name="Thawai C."/>
        </authorList>
    </citation>
    <scope>NUCLEOTIDE SEQUENCE [LARGE SCALE GENOMIC DNA]</scope>
    <source>
        <strain evidence="6 7">PRB2-1</strain>
    </source>
</reference>
<organism evidence="6 7">
    <name type="scientific">Actinacidiphila epipremni</name>
    <dbReference type="NCBI Taxonomy" id="2053013"/>
    <lineage>
        <taxon>Bacteria</taxon>
        <taxon>Bacillati</taxon>
        <taxon>Actinomycetota</taxon>
        <taxon>Actinomycetes</taxon>
        <taxon>Kitasatosporales</taxon>
        <taxon>Streptomycetaceae</taxon>
        <taxon>Actinacidiphila</taxon>
    </lineage>
</organism>
<dbReference type="RefSeq" id="WP_167984992.1">
    <property type="nucleotide sequence ID" value="NZ_JAATEJ010000019.1"/>
</dbReference>
<keyword evidence="3" id="KW-0012">Acyltransferase</keyword>
<sequence>MAAGNRVVVTGLGATTPVGGDTTAFWRSLLDGTVGVRALPDAWARELPVRIAAVAAVEPQGVLTRVEARRLDRTSQFALVAAREAWADAGFGGPAGPGGGVEPRRLATVVSSAVGGWHTLLGSWDAMVAGGARAVSPLTIPKLMPNAASARVGMEVGARGGSHAAVSACASGAEAIAWGCDLIRWGRADVVVAGGCEAVIHPLAFAGFGNMLAMSRRNDEPALASRPFDAERDGFVLGEGAGVLVLESAAHAERRGARVYAELAGHGGSADSHHLAQPEPTGRGVVEALTAALADAGADAADVVHVSAHATSTPVGDRAEALALAAVLGRRVRHAGIAATKSMTGHMLGAAGAVQAIATVLALHERTAPPTVNLDTPDPAALDAGLDLIRDKPRPLPLTGPLLALSNSFGFGGHNVVLTFRTA</sequence>